<keyword evidence="10" id="KW-1185">Reference proteome</keyword>
<dbReference type="InterPro" id="IPR016966">
    <property type="entry name" value="Thiamin_pyrophosphokinase_euk"/>
</dbReference>
<feature type="domain" description="Thiamin pyrophosphokinase thiamin-binding" evidence="8">
    <location>
        <begin position="213"/>
        <end position="285"/>
    </location>
</feature>
<dbReference type="InterPro" id="IPR036759">
    <property type="entry name" value="TPK_catalytic_sf"/>
</dbReference>
<dbReference type="Pfam" id="PF04265">
    <property type="entry name" value="TPK_B1_binding"/>
    <property type="match status" value="1"/>
</dbReference>
<dbReference type="PANTHER" id="PTHR13622:SF8">
    <property type="entry name" value="THIAMIN PYROPHOSPHOKINASE 1"/>
    <property type="match status" value="1"/>
</dbReference>
<comment type="pathway">
    <text evidence="1 7">Cofactor biosynthesis; thiamine diphosphate biosynthesis; thiamine diphosphate from thiamine: step 1/1.</text>
</comment>
<dbReference type="PIRSF" id="PIRSF031057">
    <property type="entry name" value="Thiamin_pyrophosphokinase"/>
    <property type="match status" value="1"/>
</dbReference>
<dbReference type="PANTHER" id="PTHR13622">
    <property type="entry name" value="THIAMIN PYROPHOSPHOKINASE"/>
    <property type="match status" value="1"/>
</dbReference>
<dbReference type="InterPro" id="IPR006282">
    <property type="entry name" value="Thi_PPkinase"/>
</dbReference>
<dbReference type="SUPFAM" id="SSF63999">
    <property type="entry name" value="Thiamin pyrophosphokinase, catalytic domain"/>
    <property type="match status" value="1"/>
</dbReference>
<evidence type="ECO:0000256" key="4">
    <source>
        <dbReference type="ARBA" id="ARBA00022741"/>
    </source>
</evidence>
<dbReference type="SMART" id="SM00983">
    <property type="entry name" value="TPK_B1_binding"/>
    <property type="match status" value="1"/>
</dbReference>
<dbReference type="GO" id="GO:0030975">
    <property type="term" value="F:thiamine binding"/>
    <property type="evidence" value="ECO:0007669"/>
    <property type="project" value="UniProtKB-UniRule"/>
</dbReference>
<dbReference type="EMBL" id="CP138901">
    <property type="protein sequence ID" value="WPK27796.1"/>
    <property type="molecule type" value="Genomic_DNA"/>
</dbReference>
<evidence type="ECO:0000256" key="5">
    <source>
        <dbReference type="ARBA" id="ARBA00022777"/>
    </source>
</evidence>
<dbReference type="Proteomes" id="UP001338582">
    <property type="component" value="Chromosome 8"/>
</dbReference>
<dbReference type="NCBIfam" id="TIGR01378">
    <property type="entry name" value="thi_PPkinase"/>
    <property type="match status" value="1"/>
</dbReference>
<dbReference type="GO" id="GO:0004788">
    <property type="term" value="F:thiamine diphosphokinase activity"/>
    <property type="evidence" value="ECO:0007669"/>
    <property type="project" value="UniProtKB-UniRule"/>
</dbReference>
<keyword evidence="4 7" id="KW-0547">Nucleotide-binding</keyword>
<accession>A0AAX4HH55</accession>
<name>A0AAX4HH55_9ASCO</name>
<evidence type="ECO:0000256" key="6">
    <source>
        <dbReference type="ARBA" id="ARBA00022840"/>
    </source>
</evidence>
<keyword evidence="6 7" id="KW-0067">ATP-binding</keyword>
<evidence type="ECO:0000313" key="9">
    <source>
        <dbReference type="EMBL" id="WPK27796.1"/>
    </source>
</evidence>
<dbReference type="EC" id="2.7.6.2" evidence="7"/>
<comment type="catalytic activity">
    <reaction evidence="7">
        <text>thiamine + ATP = thiamine diphosphate + AMP + H(+)</text>
        <dbReference type="Rhea" id="RHEA:11576"/>
        <dbReference type="ChEBI" id="CHEBI:15378"/>
        <dbReference type="ChEBI" id="CHEBI:18385"/>
        <dbReference type="ChEBI" id="CHEBI:30616"/>
        <dbReference type="ChEBI" id="CHEBI:58937"/>
        <dbReference type="ChEBI" id="CHEBI:456215"/>
    </reaction>
</comment>
<keyword evidence="5 7" id="KW-0418">Kinase</keyword>
<dbReference type="InterPro" id="IPR007371">
    <property type="entry name" value="TPK_catalytic"/>
</dbReference>
<proteinExistence type="inferred from homology"/>
<dbReference type="GO" id="GO:0016301">
    <property type="term" value="F:kinase activity"/>
    <property type="evidence" value="ECO:0007669"/>
    <property type="project" value="UniProtKB-UniRule"/>
</dbReference>
<evidence type="ECO:0000259" key="8">
    <source>
        <dbReference type="SMART" id="SM00983"/>
    </source>
</evidence>
<dbReference type="GO" id="GO:0009229">
    <property type="term" value="P:thiamine diphosphate biosynthetic process"/>
    <property type="evidence" value="ECO:0007669"/>
    <property type="project" value="UniProtKB-UniRule"/>
</dbReference>
<keyword evidence="3 7" id="KW-0808">Transferase</keyword>
<reference evidence="9 10" key="1">
    <citation type="submission" date="2023-10" db="EMBL/GenBank/DDBJ databases">
        <title>Draft Genome Sequence of Candida saopaulonensis from a very Premature Infant with Sepsis.</title>
        <authorList>
            <person name="Ning Y."/>
            <person name="Dai R."/>
            <person name="Xiao M."/>
            <person name="Xu Y."/>
            <person name="Yan Q."/>
            <person name="Zhang L."/>
        </authorList>
    </citation>
    <scope>NUCLEOTIDE SEQUENCE [LARGE SCALE GENOMIC DNA]</scope>
    <source>
        <strain evidence="9 10">19XY460</strain>
    </source>
</reference>
<dbReference type="RefSeq" id="XP_062880172.1">
    <property type="nucleotide sequence ID" value="XM_063024102.1"/>
</dbReference>
<organism evidence="9 10">
    <name type="scientific">Australozyma saopauloensis</name>
    <dbReference type="NCBI Taxonomy" id="291208"/>
    <lineage>
        <taxon>Eukaryota</taxon>
        <taxon>Fungi</taxon>
        <taxon>Dikarya</taxon>
        <taxon>Ascomycota</taxon>
        <taxon>Saccharomycotina</taxon>
        <taxon>Pichiomycetes</taxon>
        <taxon>Metschnikowiaceae</taxon>
        <taxon>Australozyma</taxon>
    </lineage>
</organism>
<sequence length="293" mass="32458">MAVVENNTPFQVPCPNESHTILEPFAVFEPTGESSGALVILNTNLDKIALRDIWRHSLVRVCADGGANRLYDFFDSENEREKYLPDYITGDCDSLRADVEKYYVSRGTILIRQLSQYSTDFMKSIKVALLHASGESGRRALAGPIESNNGLSDLMSEVCPLPEISLYVAGGIGGRFDQLFHLINQLYTLTKEYPGMAIFFYTETDVIFLIPKGVNYVKYSSVLIFNTLELLPRCGLLPFGKNVILNTRGLQFDVENWPSTVGGDVSTSNGILGKDGFVICTSEDIVLSVEVSR</sequence>
<dbReference type="GeneID" id="88176255"/>
<evidence type="ECO:0000256" key="7">
    <source>
        <dbReference type="PIRNR" id="PIRNR031057"/>
    </source>
</evidence>
<evidence type="ECO:0000256" key="3">
    <source>
        <dbReference type="ARBA" id="ARBA00022679"/>
    </source>
</evidence>
<evidence type="ECO:0000256" key="2">
    <source>
        <dbReference type="ARBA" id="ARBA00006785"/>
    </source>
</evidence>
<dbReference type="CDD" id="cd07995">
    <property type="entry name" value="TPK"/>
    <property type="match status" value="1"/>
</dbReference>
<dbReference type="InterPro" id="IPR036371">
    <property type="entry name" value="TPK_B1-bd_sf"/>
</dbReference>
<dbReference type="Gene3D" id="3.40.50.10240">
    <property type="entry name" value="Thiamin pyrophosphokinase, catalytic domain"/>
    <property type="match status" value="1"/>
</dbReference>
<dbReference type="InterPro" id="IPR007373">
    <property type="entry name" value="Thiamin_PyroPKinase_B1-bd"/>
</dbReference>
<protein>
    <recommendedName>
        <fullName evidence="7">Thiamine pyrophosphokinase</fullName>
        <ecNumber evidence="7">2.7.6.2</ecNumber>
    </recommendedName>
</protein>
<dbReference type="Pfam" id="PF04263">
    <property type="entry name" value="TPK_catalytic"/>
    <property type="match status" value="1"/>
</dbReference>
<dbReference type="GO" id="GO:0005524">
    <property type="term" value="F:ATP binding"/>
    <property type="evidence" value="ECO:0007669"/>
    <property type="project" value="UniProtKB-UniRule"/>
</dbReference>
<evidence type="ECO:0000313" key="10">
    <source>
        <dbReference type="Proteomes" id="UP001338582"/>
    </source>
</evidence>
<dbReference type="Gene3D" id="2.60.120.320">
    <property type="entry name" value="Thiamin pyrophosphokinase, thiamin-binding domain"/>
    <property type="match status" value="1"/>
</dbReference>
<dbReference type="KEGG" id="asau:88176255"/>
<comment type="similarity">
    <text evidence="2 7">Belongs to the thiamine pyrophosphokinase family.</text>
</comment>
<dbReference type="SUPFAM" id="SSF63862">
    <property type="entry name" value="Thiamin pyrophosphokinase, substrate-binding domain"/>
    <property type="match status" value="1"/>
</dbReference>
<dbReference type="GO" id="GO:0006772">
    <property type="term" value="P:thiamine metabolic process"/>
    <property type="evidence" value="ECO:0007669"/>
    <property type="project" value="InterPro"/>
</dbReference>
<gene>
    <name evidence="9" type="ORF">PUMCH_005197</name>
</gene>
<evidence type="ECO:0000256" key="1">
    <source>
        <dbReference type="ARBA" id="ARBA00005078"/>
    </source>
</evidence>
<dbReference type="AlphaFoldDB" id="A0AAX4HH55"/>